<dbReference type="OrthoDB" id="15001at2759"/>
<dbReference type="OMA" id="THHAMEV"/>
<dbReference type="GO" id="GO:0005737">
    <property type="term" value="C:cytoplasm"/>
    <property type="evidence" value="ECO:0007669"/>
    <property type="project" value="TreeGrafter"/>
</dbReference>
<dbReference type="InParanoid" id="E1Z740"/>
<dbReference type="AlphaFoldDB" id="E1Z740"/>
<evidence type="ECO:0000256" key="2">
    <source>
        <dbReference type="ARBA" id="ARBA00043974"/>
    </source>
</evidence>
<evidence type="ECO:0008006" key="5">
    <source>
        <dbReference type="Google" id="ProtNLM"/>
    </source>
</evidence>
<dbReference type="Pfam" id="PF05348">
    <property type="entry name" value="UMP1"/>
    <property type="match status" value="1"/>
</dbReference>
<proteinExistence type="inferred from homology"/>
<dbReference type="InterPro" id="IPR008012">
    <property type="entry name" value="Ump1"/>
</dbReference>
<dbReference type="PANTHER" id="PTHR12828:SF3">
    <property type="entry name" value="PROTEASOME MATURATION PROTEIN"/>
    <property type="match status" value="1"/>
</dbReference>
<accession>E1Z740</accession>
<dbReference type="KEGG" id="cvr:CHLNCDRAFT_142429"/>
<dbReference type="GO" id="GO:0005634">
    <property type="term" value="C:nucleus"/>
    <property type="evidence" value="ECO:0007669"/>
    <property type="project" value="TreeGrafter"/>
</dbReference>
<protein>
    <recommendedName>
        <fullName evidence="5">Proteasome maturation protein</fullName>
    </recommendedName>
</protein>
<reference evidence="3 4" key="1">
    <citation type="journal article" date="2010" name="Plant Cell">
        <title>The Chlorella variabilis NC64A genome reveals adaptation to photosymbiosis, coevolution with viruses, and cryptic sex.</title>
        <authorList>
            <person name="Blanc G."/>
            <person name="Duncan G."/>
            <person name="Agarkova I."/>
            <person name="Borodovsky M."/>
            <person name="Gurnon J."/>
            <person name="Kuo A."/>
            <person name="Lindquist E."/>
            <person name="Lucas S."/>
            <person name="Pangilinan J."/>
            <person name="Polle J."/>
            <person name="Salamov A."/>
            <person name="Terry A."/>
            <person name="Yamada T."/>
            <person name="Dunigan D.D."/>
            <person name="Grigoriev I.V."/>
            <person name="Claverie J.M."/>
            <person name="Van Etten J.L."/>
        </authorList>
    </citation>
    <scope>NUCLEOTIDE SEQUENCE [LARGE SCALE GENOMIC DNA]</scope>
    <source>
        <strain evidence="3 4">NC64A</strain>
    </source>
</reference>
<dbReference type="PANTHER" id="PTHR12828">
    <property type="entry name" value="PROTEASOME MATURATION PROTEIN UMP1"/>
    <property type="match status" value="1"/>
</dbReference>
<dbReference type="eggNOG" id="KOG3061">
    <property type="taxonomic scope" value="Eukaryota"/>
</dbReference>
<dbReference type="STRING" id="554065.E1Z740"/>
<comment type="similarity">
    <text evidence="2">Belongs to the POMP/UMP1 family.</text>
</comment>
<organism evidence="4">
    <name type="scientific">Chlorella variabilis</name>
    <name type="common">Green alga</name>
    <dbReference type="NCBI Taxonomy" id="554065"/>
    <lineage>
        <taxon>Eukaryota</taxon>
        <taxon>Viridiplantae</taxon>
        <taxon>Chlorophyta</taxon>
        <taxon>core chlorophytes</taxon>
        <taxon>Trebouxiophyceae</taxon>
        <taxon>Chlorellales</taxon>
        <taxon>Chlorellaceae</taxon>
        <taxon>Chlorella clade</taxon>
        <taxon>Chlorella</taxon>
    </lineage>
</organism>
<evidence type="ECO:0000313" key="4">
    <source>
        <dbReference type="Proteomes" id="UP000008141"/>
    </source>
</evidence>
<dbReference type="GO" id="GO:0043248">
    <property type="term" value="P:proteasome assembly"/>
    <property type="evidence" value="ECO:0007669"/>
    <property type="project" value="InterPro"/>
</dbReference>
<keyword evidence="4" id="KW-1185">Reference proteome</keyword>
<sequence length="152" mass="16080">MVSGEAGSSSLPLLTAPHDALRQGLVTLKDGAAASHPVEQIQKLSGPAGEKARLEMLSNVYGTALPARMQIERQILDRQGGGSWGLMERLPGLPSSKLGLESMTGALEDFGFESYLNLPADSEVAPPDLHSQMEQRLGMAASTKPMARGLPM</sequence>
<dbReference type="EMBL" id="GL433838">
    <property type="protein sequence ID" value="EFN58357.1"/>
    <property type="molecule type" value="Genomic_DNA"/>
</dbReference>
<dbReference type="GeneID" id="17357427"/>
<dbReference type="FunCoup" id="E1Z740">
    <property type="interactions" value="1304"/>
</dbReference>
<name>E1Z740_CHLVA</name>
<evidence type="ECO:0000256" key="1">
    <source>
        <dbReference type="ARBA" id="ARBA00023186"/>
    </source>
</evidence>
<gene>
    <name evidence="3" type="ORF">CHLNCDRAFT_142429</name>
</gene>
<dbReference type="Proteomes" id="UP000008141">
    <property type="component" value="Unassembled WGS sequence"/>
</dbReference>
<dbReference type="RefSeq" id="XP_005850459.1">
    <property type="nucleotide sequence ID" value="XM_005850397.1"/>
</dbReference>
<keyword evidence="1" id="KW-0143">Chaperone</keyword>
<evidence type="ECO:0000313" key="3">
    <source>
        <dbReference type="EMBL" id="EFN58357.1"/>
    </source>
</evidence>